<evidence type="ECO:0000256" key="3">
    <source>
        <dbReference type="ARBA" id="ARBA00023163"/>
    </source>
</evidence>
<dbReference type="Pfam" id="PF07729">
    <property type="entry name" value="FCD"/>
    <property type="match status" value="1"/>
</dbReference>
<organism evidence="5 6">
    <name type="scientific">Caenispirillum bisanense</name>
    <dbReference type="NCBI Taxonomy" id="414052"/>
    <lineage>
        <taxon>Bacteria</taxon>
        <taxon>Pseudomonadati</taxon>
        <taxon>Pseudomonadota</taxon>
        <taxon>Alphaproteobacteria</taxon>
        <taxon>Rhodospirillales</taxon>
        <taxon>Novispirillaceae</taxon>
        <taxon>Caenispirillum</taxon>
    </lineage>
</organism>
<dbReference type="Gene3D" id="1.10.10.10">
    <property type="entry name" value="Winged helix-like DNA-binding domain superfamily/Winged helix DNA-binding domain"/>
    <property type="match status" value="1"/>
</dbReference>
<feature type="domain" description="HTH gntR-type" evidence="4">
    <location>
        <begin position="20"/>
        <end position="87"/>
    </location>
</feature>
<gene>
    <name evidence="5" type="ORF">SAMN05421508_102445</name>
</gene>
<dbReference type="EMBL" id="OCNJ01000002">
    <property type="protein sequence ID" value="SOD92458.1"/>
    <property type="molecule type" value="Genomic_DNA"/>
</dbReference>
<dbReference type="Pfam" id="PF00392">
    <property type="entry name" value="GntR"/>
    <property type="match status" value="1"/>
</dbReference>
<reference evidence="5 6" key="1">
    <citation type="submission" date="2017-09" db="EMBL/GenBank/DDBJ databases">
        <authorList>
            <person name="Ehlers B."/>
            <person name="Leendertz F.H."/>
        </authorList>
    </citation>
    <scope>NUCLEOTIDE SEQUENCE [LARGE SCALE GENOMIC DNA]</scope>
    <source>
        <strain evidence="5 6">USBA 140</strain>
    </source>
</reference>
<dbReference type="GO" id="GO:0003677">
    <property type="term" value="F:DNA binding"/>
    <property type="evidence" value="ECO:0007669"/>
    <property type="project" value="UniProtKB-KW"/>
</dbReference>
<evidence type="ECO:0000313" key="5">
    <source>
        <dbReference type="EMBL" id="SOD92458.1"/>
    </source>
</evidence>
<dbReference type="PANTHER" id="PTHR43537:SF53">
    <property type="entry name" value="HTH-TYPE TRANSCRIPTIONAL REPRESSOR NANR"/>
    <property type="match status" value="1"/>
</dbReference>
<proteinExistence type="predicted"/>
<dbReference type="SMART" id="SM00895">
    <property type="entry name" value="FCD"/>
    <property type="match status" value="1"/>
</dbReference>
<evidence type="ECO:0000259" key="4">
    <source>
        <dbReference type="PROSITE" id="PS50949"/>
    </source>
</evidence>
<dbReference type="PANTHER" id="PTHR43537">
    <property type="entry name" value="TRANSCRIPTIONAL REGULATOR, GNTR FAMILY"/>
    <property type="match status" value="1"/>
</dbReference>
<accession>A0A286GAE3</accession>
<evidence type="ECO:0000256" key="2">
    <source>
        <dbReference type="ARBA" id="ARBA00023125"/>
    </source>
</evidence>
<dbReference type="InterPro" id="IPR011711">
    <property type="entry name" value="GntR_C"/>
</dbReference>
<keyword evidence="1" id="KW-0805">Transcription regulation</keyword>
<sequence>MPRPTAAAAAPAAEDLPAEGMTEDAVHAHVAAAIIDRRLPPGTKLVEQNLGKVFGVSRARVRAVIARLAHEKMVTVEPNRGARVASPSVEEARQVFEARRLIEDGIVRAAAARMDGPALGRLTAHVEAEADARRRRDRQAAIRLSGEFHLLLAEIGGNLVLLDFLRELVSRSSLVIAVYERPGSADCTDHGHRHLIERLAAGDAEGAAAVMAAHMAEITDSLDLSAQREEGIDLARVFADLPRGAA</sequence>
<protein>
    <submittedName>
        <fullName evidence="5">Transcriptional regulator, GntR family</fullName>
    </submittedName>
</protein>
<dbReference type="PROSITE" id="PS50949">
    <property type="entry name" value="HTH_GNTR"/>
    <property type="match status" value="1"/>
</dbReference>
<dbReference type="RefSeq" id="WP_097278189.1">
    <property type="nucleotide sequence ID" value="NZ_OCNJ01000002.1"/>
</dbReference>
<dbReference type="OrthoDB" id="7618373at2"/>
<dbReference type="AlphaFoldDB" id="A0A286GAE3"/>
<dbReference type="SUPFAM" id="SSF46785">
    <property type="entry name" value="Winged helix' DNA-binding domain"/>
    <property type="match status" value="1"/>
</dbReference>
<dbReference type="InterPro" id="IPR036388">
    <property type="entry name" value="WH-like_DNA-bd_sf"/>
</dbReference>
<name>A0A286GAE3_9PROT</name>
<keyword evidence="3" id="KW-0804">Transcription</keyword>
<dbReference type="Proteomes" id="UP000219621">
    <property type="component" value="Unassembled WGS sequence"/>
</dbReference>
<dbReference type="InterPro" id="IPR000524">
    <property type="entry name" value="Tscrpt_reg_HTH_GntR"/>
</dbReference>
<dbReference type="InterPro" id="IPR008920">
    <property type="entry name" value="TF_FadR/GntR_C"/>
</dbReference>
<dbReference type="GO" id="GO:0003700">
    <property type="term" value="F:DNA-binding transcription factor activity"/>
    <property type="evidence" value="ECO:0007669"/>
    <property type="project" value="InterPro"/>
</dbReference>
<dbReference type="InterPro" id="IPR036390">
    <property type="entry name" value="WH_DNA-bd_sf"/>
</dbReference>
<keyword evidence="2" id="KW-0238">DNA-binding</keyword>
<evidence type="ECO:0000256" key="1">
    <source>
        <dbReference type="ARBA" id="ARBA00023015"/>
    </source>
</evidence>
<dbReference type="SMART" id="SM00345">
    <property type="entry name" value="HTH_GNTR"/>
    <property type="match status" value="1"/>
</dbReference>
<dbReference type="SUPFAM" id="SSF48008">
    <property type="entry name" value="GntR ligand-binding domain-like"/>
    <property type="match status" value="1"/>
</dbReference>
<evidence type="ECO:0000313" key="6">
    <source>
        <dbReference type="Proteomes" id="UP000219621"/>
    </source>
</evidence>
<keyword evidence="6" id="KW-1185">Reference proteome</keyword>
<dbReference type="Gene3D" id="1.20.120.530">
    <property type="entry name" value="GntR ligand-binding domain-like"/>
    <property type="match status" value="1"/>
</dbReference>